<gene>
    <name evidence="3" type="ORF">GPA27_24000</name>
</gene>
<dbReference type="Proteomes" id="UP000634522">
    <property type="component" value="Unassembled WGS sequence"/>
</dbReference>
<dbReference type="NCBIfam" id="NF033682">
    <property type="entry name" value="retention_LapA"/>
    <property type="match status" value="1"/>
</dbReference>
<name>A0ABX1NMJ4_9RHOO</name>
<dbReference type="RefSeq" id="WP_169142970.1">
    <property type="nucleotide sequence ID" value="NZ_WTVS01000078.1"/>
</dbReference>
<evidence type="ECO:0000313" key="3">
    <source>
        <dbReference type="EMBL" id="NMG00447.1"/>
    </source>
</evidence>
<proteinExistence type="predicted"/>
<dbReference type="InterPro" id="IPR001343">
    <property type="entry name" value="Hemolysn_Ca-bd"/>
</dbReference>
<evidence type="ECO:0000259" key="2">
    <source>
        <dbReference type="Pfam" id="PF20579"/>
    </source>
</evidence>
<dbReference type="InterPro" id="IPR047777">
    <property type="entry name" value="LapA-like_RM"/>
</dbReference>
<dbReference type="InterPro" id="IPR011049">
    <property type="entry name" value="Serralysin-like_metalloprot_C"/>
</dbReference>
<accession>A0ABX1NMJ4</accession>
<dbReference type="SUPFAM" id="SSF51120">
    <property type="entry name" value="beta-Roll"/>
    <property type="match status" value="1"/>
</dbReference>
<dbReference type="Gene3D" id="2.150.10.10">
    <property type="entry name" value="Serralysin-like metalloprotease, C-terminal"/>
    <property type="match status" value="1"/>
</dbReference>
<comment type="caution">
    <text evidence="3">The sequence shown here is derived from an EMBL/GenBank/DDBJ whole genome shotgun (WGS) entry which is preliminary data.</text>
</comment>
<dbReference type="EMBL" id="WTVS01000078">
    <property type="protein sequence ID" value="NMG00447.1"/>
    <property type="molecule type" value="Genomic_DNA"/>
</dbReference>
<dbReference type="Pfam" id="PF00353">
    <property type="entry name" value="HemolysinCabind"/>
    <property type="match status" value="1"/>
</dbReference>
<feature type="domain" description="LapA adhesin" evidence="2">
    <location>
        <begin position="606"/>
        <end position="706"/>
    </location>
</feature>
<feature type="domain" description="LapA adhesin" evidence="2">
    <location>
        <begin position="165"/>
        <end position="262"/>
    </location>
</feature>
<dbReference type="NCBIfam" id="TIGR03661">
    <property type="entry name" value="T1SS_VCA0849"/>
    <property type="match status" value="1"/>
</dbReference>
<keyword evidence="4" id="KW-1185">Reference proteome</keyword>
<dbReference type="Pfam" id="PF20579">
    <property type="entry name" value="LapA"/>
    <property type="match status" value="5"/>
</dbReference>
<evidence type="ECO:0000313" key="4">
    <source>
        <dbReference type="Proteomes" id="UP000634522"/>
    </source>
</evidence>
<dbReference type="PROSITE" id="PS00330">
    <property type="entry name" value="HEMOLYSIN_CALCIUM"/>
    <property type="match status" value="1"/>
</dbReference>
<evidence type="ECO:0000256" key="1">
    <source>
        <dbReference type="SAM" id="MobiDB-lite"/>
    </source>
</evidence>
<feature type="region of interest" description="Disordered" evidence="1">
    <location>
        <begin position="1157"/>
        <end position="1182"/>
    </location>
</feature>
<dbReference type="InterPro" id="IPR019960">
    <property type="entry name" value="T1SS_VCA0849"/>
</dbReference>
<dbReference type="InterPro" id="IPR018511">
    <property type="entry name" value="Hemolysin-typ_Ca-bd_CS"/>
</dbReference>
<dbReference type="InterPro" id="IPR046779">
    <property type="entry name" value="LapA_adhesin_dom"/>
</dbReference>
<reference evidence="3 4" key="1">
    <citation type="submission" date="2019-12" db="EMBL/GenBank/DDBJ databases">
        <title>Comparative genomics gives insights into the taxonomy of the Azoarcus-Aromatoleum group and reveals separate origins of nif in the plant-associated Azoarcus and non-plant-associated Aromatoleum sub-groups.</title>
        <authorList>
            <person name="Lafos M."/>
            <person name="Maluk M."/>
            <person name="Batista M."/>
            <person name="Junghare M."/>
            <person name="Carmona M."/>
            <person name="Faoro H."/>
            <person name="Cruz L.M."/>
            <person name="Battistoni F."/>
            <person name="De Souza E."/>
            <person name="Pedrosa F."/>
            <person name="Chen W.-M."/>
            <person name="Poole P.S."/>
            <person name="Dixon R.A."/>
            <person name="James E.K."/>
        </authorList>
    </citation>
    <scope>NUCLEOTIDE SEQUENCE [LARGE SCALE GENOMIC DNA]</scope>
    <source>
        <strain evidence="3 4">T</strain>
    </source>
</reference>
<feature type="domain" description="LapA adhesin" evidence="2">
    <location>
        <begin position="271"/>
        <end position="378"/>
    </location>
</feature>
<protein>
    <submittedName>
        <fullName evidence="3">Retention module-containing protein</fullName>
    </submittedName>
</protein>
<organism evidence="3 4">
    <name type="scientific">Aromatoleum toluolicum</name>
    <dbReference type="NCBI Taxonomy" id="90060"/>
    <lineage>
        <taxon>Bacteria</taxon>
        <taxon>Pseudomonadati</taxon>
        <taxon>Pseudomonadota</taxon>
        <taxon>Betaproteobacteria</taxon>
        <taxon>Rhodocyclales</taxon>
        <taxon>Rhodocyclaceae</taxon>
        <taxon>Aromatoleum</taxon>
    </lineage>
</organism>
<sequence length="1384" mass="141161">MAQAIAVVVAVTGRAFARDVKGNLRPLKAGDTLQEGEVVITMSGGHVELAMADGAPMEIAADQTVTLTAEVSATTRPGREDAQVSQDTVDRVIQALEQGGNLDDIEAPAAGLAGGGGGEGNSFVRLLRITEGVNPLEFRFAQESTALLQPEESAPITEEPEPLGATVTLGDVTVFEGSGTATITATVNSPVTGTDLVITLSNGAVIVIPVGSTTGTSTPFPIQDEDPYIDAETFPVSVVDTSGSGFGTVTPTGPATVVVNDTIDPTNSSLTVTLEAAPSLTEDGATLTYVVTLSAAVRPGDDPVTITFTDLAGNTQTIVISEGTSGSIAVPIPESLFEDVYKEADAVLPVATNVAISGGSDFEALSPPTVGNVTLVDTIDVVTVRLSATLSTSEDGGSITYTAALFDAANNPVTTANAITVTLDDNSTITIAAGASSGTLDVAVNRDDVYLETDSISRSIANVSEANAGTVGAFESLTFSNTPATTTIVDDSDAVTVRLSATLSTSEDGGSITYTAALFDAANNPVTTANAITVTLDDNSTITIAAGASSGTLDVAVNRDDVYLETDSISRSIANVSEANAGTVGAFESLTFSNTPATTTIVDDSDPTTLTLTGSANVIPGGTITYTATLDHEVRAGDAPVLVTLSNDLSFEITSGNTGSITTTAPNDGITPSIGPVTATATQTVSGSQGSFEALTAVGTVMTDINYTPSLTTSNQTVDETGGLDSVVGTLAVNYGGDAAGTLALAAANATWSAGTQTLTANDGSWKVTVNGNGTYTFTQLKAMAHPDALNPDDPIDLTITANVVDGDGSAASQNFTVTVLDDGPTVTGTTNLIFSNQDATTGASGIFAYDIGTDARTTYSGASSSDFRTVALVSGLVGTTPITIGATPVTWVSETNDEAVFSFTFQYAANPLTPGILSAASGLLIFDKDAGTYTVKLDAPVQSFTVLNTGSTISKEEFNLVGNAESQPEIVVSKLADDFYVRFTGTSGSATKGTFGTSSGDSAFTPNETFSGPQDYVNVNTTQSGVGDGVVGPGEVLNMEFYTSSPGNNQTPVQGTARADALYLKIAQFHGTEDFVVVLKLVDPDNNQIITRAIVVDSGDIFTGTNPYGISLGNGEGVVIIESNDFNGVGENYQIYGAQLLSSTENVTGSGINLNRDTGSTGASTGTQTFETSGGPTAADTSDNDVVKFTDIGFLSSTTSTQDTKLTFGVTVADADGDTTATQTLSVTIEGNTHFLGTASADVMYGSDGNDTLQAGAGSDTIYGGAGADTFKWSLADASSTTVPTDIIKDFNNATYSSLTEGDRLDLKDLLEGASAPIGSLDNYLHFSKTGTSTTIEVRSGGSDGVIDQMIVLENIDLTNGGTLTTDQAIINDLISKGKLITD</sequence>
<feature type="domain" description="LapA adhesin" evidence="2">
    <location>
        <begin position="493"/>
        <end position="603"/>
    </location>
</feature>
<feature type="compositionally biased region" description="Low complexity" evidence="1">
    <location>
        <begin position="1159"/>
        <end position="1170"/>
    </location>
</feature>
<feature type="domain" description="LapA adhesin" evidence="2">
    <location>
        <begin position="380"/>
        <end position="490"/>
    </location>
</feature>
<feature type="compositionally biased region" description="Polar residues" evidence="1">
    <location>
        <begin position="1171"/>
        <end position="1182"/>
    </location>
</feature>